<name>A0A3A8EIC8_9GAMM</name>
<gene>
    <name evidence="1" type="ORF">D7V32_01145</name>
</gene>
<dbReference type="EMBL" id="RAXV01000001">
    <property type="protein sequence ID" value="RKG34692.1"/>
    <property type="molecule type" value="Genomic_DNA"/>
</dbReference>
<organism evidence="1 2">
    <name type="scientific">Acinetobacter tianfuensis</name>
    <dbReference type="NCBI Taxonomy" id="2419603"/>
    <lineage>
        <taxon>Bacteria</taxon>
        <taxon>Pseudomonadati</taxon>
        <taxon>Pseudomonadota</taxon>
        <taxon>Gammaproteobacteria</taxon>
        <taxon>Moraxellales</taxon>
        <taxon>Moraxellaceae</taxon>
        <taxon>Acinetobacter</taxon>
    </lineage>
</organism>
<dbReference type="RefSeq" id="WP_120401073.1">
    <property type="nucleotide sequence ID" value="NZ_RAXV01000001.1"/>
</dbReference>
<evidence type="ECO:0000313" key="2">
    <source>
        <dbReference type="Proteomes" id="UP000282388"/>
    </source>
</evidence>
<evidence type="ECO:0000313" key="1">
    <source>
        <dbReference type="EMBL" id="RKG34692.1"/>
    </source>
</evidence>
<keyword evidence="2" id="KW-1185">Reference proteome</keyword>
<sequence>MQNSSIPYQIRAALLQLEPSLDVDWNERLTAIFNDVDMALREEIDSQILRSKEIVWNRMTNTFEFKAQSSLAILKHGLSNERMRAIAKTLSESLEDLKTLDDSAQIADYLENAIEQIDQIQVDENFLLQREKLLIRRTFLLNAAKVIRRMQITPPQGVRQLSEAQIKCFIIEVYIKQQLLGYWFKPLLKRNSPFMKLPIFRYYLSKQQKIRHFELVKTSEFIFVTAPVMQVEHNPYSVRRFLAEEKGAIPDQVFLNVIVLDLAQAGENDYIDRFKAQIECMVTIQSQIHVDVMDLVIQLEEVCENTLIPMLIEPIQFVAKNADVVAQMHLKKFENALTSDFFKPVHEAVKTHLSHIEEFDYLYLNAHRLYSELLAYYREFKEQPALVFNPNVQQFEYKLVGFLKLMEKRRQDTFVPLNQAEWDVMHQRSLKPLQDIRFVITESLLDFRELTIYTNKLKRQSAEKASFLKRMTKGQQAERDLLEAQKAGQQLKHKMFMSILQAPRMSPRCSVFLEFESLHNFSDNERHYAFPCGDNGLTRLPILLRLPDNYTDFDVENFNASIHFDLNFSVASKAEKMSYELNYST</sequence>
<reference evidence="1 2" key="1">
    <citation type="submission" date="2018-09" db="EMBL/GenBank/DDBJ databases">
        <title>The draft genome of Acinetobacter spp. strains.</title>
        <authorList>
            <person name="Qin J."/>
            <person name="Feng Y."/>
            <person name="Zong Z."/>
        </authorList>
    </citation>
    <scope>NUCLEOTIDE SEQUENCE [LARGE SCALE GENOMIC DNA]</scope>
    <source>
        <strain evidence="1 2">WCHAc060012</strain>
    </source>
</reference>
<proteinExistence type="predicted"/>
<dbReference type="AlphaFoldDB" id="A0A3A8EIC8"/>
<accession>A0A3A8EIC8</accession>
<protein>
    <submittedName>
        <fullName evidence="1">Uncharacterized protein</fullName>
    </submittedName>
</protein>
<dbReference type="OrthoDB" id="8609649at2"/>
<comment type="caution">
    <text evidence="1">The sequence shown here is derived from an EMBL/GenBank/DDBJ whole genome shotgun (WGS) entry which is preliminary data.</text>
</comment>
<dbReference type="Proteomes" id="UP000282388">
    <property type="component" value="Unassembled WGS sequence"/>
</dbReference>